<keyword evidence="2" id="KW-1185">Reference proteome</keyword>
<accession>A0A839E8Q1</accession>
<sequence length="240" mass="26207">MVVVIHDRFARRIIENMGVDAERVRVVRNWSHIQDDEDETVDVLHTRARLGWSPDETIVLHAGNMGVKQGLHLALDAARLAEAQSPEVRFVFLGNGSQRRALMEQSSGLTSVSFLETLPEAEFTAALRAADVLLVHELPGVSEMSVPSKLTSYFHAGRPVVAATDPDGITADEIRAAEGGEIVESGDAQGLLRAIVRVGTDKRYGDALGERGQSFRRKVLGEANAIDTFEKILDSAKRGR</sequence>
<dbReference type="EMBL" id="JACGWX010000004">
    <property type="protein sequence ID" value="MBA8848150.1"/>
    <property type="molecule type" value="Genomic_DNA"/>
</dbReference>
<dbReference type="SUPFAM" id="SSF53756">
    <property type="entry name" value="UDP-Glycosyltransferase/glycogen phosphorylase"/>
    <property type="match status" value="1"/>
</dbReference>
<dbReference type="PANTHER" id="PTHR12526">
    <property type="entry name" value="GLYCOSYLTRANSFERASE"/>
    <property type="match status" value="1"/>
</dbReference>
<reference evidence="1 2" key="1">
    <citation type="submission" date="2020-07" db="EMBL/GenBank/DDBJ databases">
        <title>Sequencing the genomes of 1000 actinobacteria strains.</title>
        <authorList>
            <person name="Klenk H.-P."/>
        </authorList>
    </citation>
    <scope>NUCLEOTIDE SEQUENCE [LARGE SCALE GENOMIC DNA]</scope>
    <source>
        <strain evidence="1 2">DSM 19663</strain>
    </source>
</reference>
<proteinExistence type="predicted"/>
<name>A0A839E8Q1_9MICO</name>
<evidence type="ECO:0000313" key="1">
    <source>
        <dbReference type="EMBL" id="MBA8848150.1"/>
    </source>
</evidence>
<protein>
    <submittedName>
        <fullName evidence="1">Glycosyltransferase involved in cell wall biosynthesis</fullName>
    </submittedName>
</protein>
<organism evidence="1 2">
    <name type="scientific">Microcella alkalica</name>
    <dbReference type="NCBI Taxonomy" id="355930"/>
    <lineage>
        <taxon>Bacteria</taxon>
        <taxon>Bacillati</taxon>
        <taxon>Actinomycetota</taxon>
        <taxon>Actinomycetes</taxon>
        <taxon>Micrococcales</taxon>
        <taxon>Microbacteriaceae</taxon>
        <taxon>Microcella</taxon>
    </lineage>
</organism>
<dbReference type="AlphaFoldDB" id="A0A839E8Q1"/>
<dbReference type="Gene3D" id="3.40.50.2000">
    <property type="entry name" value="Glycogen Phosphorylase B"/>
    <property type="match status" value="1"/>
</dbReference>
<dbReference type="Pfam" id="PF13692">
    <property type="entry name" value="Glyco_trans_1_4"/>
    <property type="match status" value="1"/>
</dbReference>
<keyword evidence="1" id="KW-0808">Transferase</keyword>
<dbReference type="Proteomes" id="UP000585905">
    <property type="component" value="Unassembled WGS sequence"/>
</dbReference>
<gene>
    <name evidence="1" type="ORF">FHX53_001749</name>
</gene>
<evidence type="ECO:0000313" key="2">
    <source>
        <dbReference type="Proteomes" id="UP000585905"/>
    </source>
</evidence>
<dbReference type="GO" id="GO:0016757">
    <property type="term" value="F:glycosyltransferase activity"/>
    <property type="evidence" value="ECO:0007669"/>
    <property type="project" value="TreeGrafter"/>
</dbReference>
<dbReference type="PANTHER" id="PTHR12526:SF638">
    <property type="entry name" value="SPORE COAT PROTEIN SA"/>
    <property type="match status" value="1"/>
</dbReference>
<comment type="caution">
    <text evidence="1">The sequence shown here is derived from an EMBL/GenBank/DDBJ whole genome shotgun (WGS) entry which is preliminary data.</text>
</comment>